<feature type="signal peptide" evidence="1">
    <location>
        <begin position="1"/>
        <end position="33"/>
    </location>
</feature>
<evidence type="ECO:0000256" key="1">
    <source>
        <dbReference type="SAM" id="SignalP"/>
    </source>
</evidence>
<accession>A0ABU2RC77</accession>
<sequence>MLSSPVRRAAIATGASIASTIGLLIAGTVPAHAAGENWAVYSTHFSPKGHDIPLRYGRHDNTAGHTTGFGKYHIEDRGHLLGVSWSTFKKDIDETLDSPTIKCSKKNTTWTCDSNKINGVNSTWGNMKVSYTHSTSGTPDGRARGIITAYYLNDCGCFAAEEKTSK</sequence>
<organism evidence="2 3">
    <name type="scientific">Streptomyces evansiae</name>
    <dbReference type="NCBI Taxonomy" id="3075535"/>
    <lineage>
        <taxon>Bacteria</taxon>
        <taxon>Bacillati</taxon>
        <taxon>Actinomycetota</taxon>
        <taxon>Actinomycetes</taxon>
        <taxon>Kitasatosporales</taxon>
        <taxon>Streptomycetaceae</taxon>
        <taxon>Streptomyces</taxon>
    </lineage>
</organism>
<keyword evidence="1" id="KW-0732">Signal</keyword>
<dbReference type="EMBL" id="JAVRET010000174">
    <property type="protein sequence ID" value="MDT0413689.1"/>
    <property type="molecule type" value="Genomic_DNA"/>
</dbReference>
<protein>
    <submittedName>
        <fullName evidence="2">Uncharacterized protein</fullName>
    </submittedName>
</protein>
<dbReference type="RefSeq" id="WP_202429403.1">
    <property type="nucleotide sequence ID" value="NZ_JAVRET010000174.1"/>
</dbReference>
<proteinExistence type="predicted"/>
<evidence type="ECO:0000313" key="2">
    <source>
        <dbReference type="EMBL" id="MDT0413689.1"/>
    </source>
</evidence>
<name>A0ABU2RC77_9ACTN</name>
<comment type="caution">
    <text evidence="2">The sequence shown here is derived from an EMBL/GenBank/DDBJ whole genome shotgun (WGS) entry which is preliminary data.</text>
</comment>
<feature type="chain" id="PRO_5045291895" evidence="1">
    <location>
        <begin position="34"/>
        <end position="166"/>
    </location>
</feature>
<evidence type="ECO:0000313" key="3">
    <source>
        <dbReference type="Proteomes" id="UP001183610"/>
    </source>
</evidence>
<keyword evidence="3" id="KW-1185">Reference proteome</keyword>
<dbReference type="Proteomes" id="UP001183610">
    <property type="component" value="Unassembled WGS sequence"/>
</dbReference>
<reference evidence="3" key="1">
    <citation type="submission" date="2023-07" db="EMBL/GenBank/DDBJ databases">
        <title>30 novel species of actinomycetes from the DSMZ collection.</title>
        <authorList>
            <person name="Nouioui I."/>
        </authorList>
    </citation>
    <scope>NUCLEOTIDE SEQUENCE [LARGE SCALE GENOMIC DNA]</scope>
    <source>
        <strain evidence="3">DSM 41979</strain>
    </source>
</reference>
<gene>
    <name evidence="2" type="ORF">RM698_32260</name>
</gene>